<accession>A0A2P2QD20</accession>
<name>A0A2P2QD20_RHIMU</name>
<dbReference type="AlphaFoldDB" id="A0A2P2QD20"/>
<sequence>MKGRNLCLIVKCNFWSI</sequence>
<dbReference type="EMBL" id="GGEC01084397">
    <property type="protein sequence ID" value="MBX64881.1"/>
    <property type="molecule type" value="Transcribed_RNA"/>
</dbReference>
<organism evidence="1">
    <name type="scientific">Rhizophora mucronata</name>
    <name type="common">Asiatic mangrove</name>
    <dbReference type="NCBI Taxonomy" id="61149"/>
    <lineage>
        <taxon>Eukaryota</taxon>
        <taxon>Viridiplantae</taxon>
        <taxon>Streptophyta</taxon>
        <taxon>Embryophyta</taxon>
        <taxon>Tracheophyta</taxon>
        <taxon>Spermatophyta</taxon>
        <taxon>Magnoliopsida</taxon>
        <taxon>eudicotyledons</taxon>
        <taxon>Gunneridae</taxon>
        <taxon>Pentapetalae</taxon>
        <taxon>rosids</taxon>
        <taxon>fabids</taxon>
        <taxon>Malpighiales</taxon>
        <taxon>Rhizophoraceae</taxon>
        <taxon>Rhizophora</taxon>
    </lineage>
</organism>
<proteinExistence type="predicted"/>
<reference evidence="1" key="1">
    <citation type="submission" date="2018-02" db="EMBL/GenBank/DDBJ databases">
        <title>Rhizophora mucronata_Transcriptome.</title>
        <authorList>
            <person name="Meera S.P."/>
            <person name="Sreeshan A."/>
            <person name="Augustine A."/>
        </authorList>
    </citation>
    <scope>NUCLEOTIDE SEQUENCE</scope>
    <source>
        <tissue evidence="1">Leaf</tissue>
    </source>
</reference>
<evidence type="ECO:0000313" key="1">
    <source>
        <dbReference type="EMBL" id="MBX64881.1"/>
    </source>
</evidence>
<protein>
    <submittedName>
        <fullName evidence="1">Uncharacterized protein</fullName>
    </submittedName>
</protein>